<dbReference type="InterPro" id="IPR022025">
    <property type="entry name" value="Amidoligase_2"/>
</dbReference>
<evidence type="ECO:0000313" key="1">
    <source>
        <dbReference type="EMBL" id="PSS21877.1"/>
    </source>
</evidence>
<evidence type="ECO:0008006" key="3">
    <source>
        <dbReference type="Google" id="ProtNLM"/>
    </source>
</evidence>
<evidence type="ECO:0000313" key="2">
    <source>
        <dbReference type="Proteomes" id="UP000241818"/>
    </source>
</evidence>
<dbReference type="InParanoid" id="A0A2T3B548"/>
<dbReference type="Pfam" id="PF12224">
    <property type="entry name" value="Amidoligase_2"/>
    <property type="match status" value="1"/>
</dbReference>
<organism evidence="1 2">
    <name type="scientific">Amorphotheca resinae ATCC 22711</name>
    <dbReference type="NCBI Taxonomy" id="857342"/>
    <lineage>
        <taxon>Eukaryota</taxon>
        <taxon>Fungi</taxon>
        <taxon>Dikarya</taxon>
        <taxon>Ascomycota</taxon>
        <taxon>Pezizomycotina</taxon>
        <taxon>Leotiomycetes</taxon>
        <taxon>Helotiales</taxon>
        <taxon>Amorphothecaceae</taxon>
        <taxon>Amorphotheca</taxon>
    </lineage>
</organism>
<accession>A0A2T3B548</accession>
<dbReference type="GeneID" id="36573472"/>
<dbReference type="OrthoDB" id="412402at2759"/>
<dbReference type="Proteomes" id="UP000241818">
    <property type="component" value="Unassembled WGS sequence"/>
</dbReference>
<dbReference type="PANTHER" id="PTHR36847:SF1">
    <property type="entry name" value="AMIDOLIGASE ENZYME"/>
    <property type="match status" value="1"/>
</dbReference>
<dbReference type="PANTHER" id="PTHR36847">
    <property type="entry name" value="AMIDOLIGASE ENZYME"/>
    <property type="match status" value="1"/>
</dbReference>
<dbReference type="RefSeq" id="XP_024722032.1">
    <property type="nucleotide sequence ID" value="XM_024865391.1"/>
</dbReference>
<name>A0A2T3B548_AMORE</name>
<proteinExistence type="predicted"/>
<gene>
    <name evidence="1" type="ORF">M430DRAFT_26422</name>
</gene>
<reference evidence="1 2" key="1">
    <citation type="journal article" date="2018" name="New Phytol.">
        <title>Comparative genomics and transcriptomics depict ericoid mycorrhizal fungi as versatile saprotrophs and plant mutualists.</title>
        <authorList>
            <person name="Martino E."/>
            <person name="Morin E."/>
            <person name="Grelet G.A."/>
            <person name="Kuo A."/>
            <person name="Kohler A."/>
            <person name="Daghino S."/>
            <person name="Barry K.W."/>
            <person name="Cichocki N."/>
            <person name="Clum A."/>
            <person name="Dockter R.B."/>
            <person name="Hainaut M."/>
            <person name="Kuo R.C."/>
            <person name="LaButti K."/>
            <person name="Lindahl B.D."/>
            <person name="Lindquist E.A."/>
            <person name="Lipzen A."/>
            <person name="Khouja H.R."/>
            <person name="Magnuson J."/>
            <person name="Murat C."/>
            <person name="Ohm R.A."/>
            <person name="Singer S.W."/>
            <person name="Spatafora J.W."/>
            <person name="Wang M."/>
            <person name="Veneault-Fourrey C."/>
            <person name="Henrissat B."/>
            <person name="Grigoriev I.V."/>
            <person name="Martin F.M."/>
            <person name="Perotto S."/>
        </authorList>
    </citation>
    <scope>NUCLEOTIDE SEQUENCE [LARGE SCALE GENOMIC DNA]</scope>
    <source>
        <strain evidence="1 2">ATCC 22711</strain>
    </source>
</reference>
<sequence>MSRPLTFGIEIEFALAAIPKGKENPCPELEDEIRGRITNFELNEWDDRFGLMRRSVESHVAATIRAAGFPCDPYSPDMGDATKWEVTTDPTIKVPTNGLRWFGIEIRSPAYYFCSESLYAVAEVLDLLKSTYCIHIDGNSCGLHVHVGNENRNFTFQHVRNLHAFLFAFDSQISSLHPPYRQNRYWLKSPRALFHWGLGGQRPPTTKEGILRYLQATDFRQLKQLGAPHIGTSAVNFFHVFEGMGEGRDTKRTVEFRQHEASLKGATVINWIKTVVGIVEYTRTIHPDAFIELLAMSVESEDVKDEGKPILAEEGFTIVDLLRAIGQLGPARFYKDRGIFRNRPVYSVDQPYELKWDTTPGYDCIYR</sequence>
<dbReference type="AlphaFoldDB" id="A0A2T3B548"/>
<dbReference type="EMBL" id="KZ679009">
    <property type="protein sequence ID" value="PSS21877.1"/>
    <property type="molecule type" value="Genomic_DNA"/>
</dbReference>
<keyword evidence="2" id="KW-1185">Reference proteome</keyword>
<protein>
    <recommendedName>
        <fullName evidence="3">Amidoligase enzyme</fullName>
    </recommendedName>
</protein>